<evidence type="ECO:0000313" key="3">
    <source>
        <dbReference type="Proteomes" id="UP000289340"/>
    </source>
</evidence>
<accession>A0A445GCF0</accession>
<organism evidence="2 3">
    <name type="scientific">Glycine soja</name>
    <name type="common">Wild soybean</name>
    <dbReference type="NCBI Taxonomy" id="3848"/>
    <lineage>
        <taxon>Eukaryota</taxon>
        <taxon>Viridiplantae</taxon>
        <taxon>Streptophyta</taxon>
        <taxon>Embryophyta</taxon>
        <taxon>Tracheophyta</taxon>
        <taxon>Spermatophyta</taxon>
        <taxon>Magnoliopsida</taxon>
        <taxon>eudicotyledons</taxon>
        <taxon>Gunneridae</taxon>
        <taxon>Pentapetalae</taxon>
        <taxon>rosids</taxon>
        <taxon>fabids</taxon>
        <taxon>Fabales</taxon>
        <taxon>Fabaceae</taxon>
        <taxon>Papilionoideae</taxon>
        <taxon>50 kb inversion clade</taxon>
        <taxon>NPAAA clade</taxon>
        <taxon>indigoferoid/millettioid clade</taxon>
        <taxon>Phaseoleae</taxon>
        <taxon>Glycine</taxon>
        <taxon>Glycine subgen. Soja</taxon>
    </lineage>
</organism>
<protein>
    <submittedName>
        <fullName evidence="2">Chlorophyll a-b binding protein 7, chloroplastic</fullName>
    </submittedName>
</protein>
<dbReference type="Proteomes" id="UP000289340">
    <property type="component" value="Chromosome 17"/>
</dbReference>
<name>A0A445GCF0_GLYSO</name>
<keyword evidence="1" id="KW-0732">Signal</keyword>
<feature type="signal peptide" evidence="1">
    <location>
        <begin position="1"/>
        <end position="25"/>
    </location>
</feature>
<keyword evidence="3" id="KW-1185">Reference proteome</keyword>
<dbReference type="EMBL" id="QZWG01000017">
    <property type="protein sequence ID" value="RZB58796.1"/>
    <property type="molecule type" value="Genomic_DNA"/>
</dbReference>
<dbReference type="AlphaFoldDB" id="A0A445GCF0"/>
<sequence length="78" mass="8658">MIMLRLKQLAGVLLFSAIPFTAVKAIANSPLGESLQRKMEERKTFAVENSSTFKALAGKARKERPSRYGFDSSNHVLC</sequence>
<feature type="chain" id="PRO_5019255866" evidence="1">
    <location>
        <begin position="26"/>
        <end position="78"/>
    </location>
</feature>
<reference evidence="2 3" key="1">
    <citation type="submission" date="2018-09" db="EMBL/GenBank/DDBJ databases">
        <title>A high-quality reference genome of wild soybean provides a powerful tool to mine soybean genomes.</title>
        <authorList>
            <person name="Xie M."/>
            <person name="Chung C.Y.L."/>
            <person name="Li M.-W."/>
            <person name="Wong F.-L."/>
            <person name="Chan T.-F."/>
            <person name="Lam H.-M."/>
        </authorList>
    </citation>
    <scope>NUCLEOTIDE SEQUENCE [LARGE SCALE GENOMIC DNA]</scope>
    <source>
        <strain evidence="3">cv. W05</strain>
        <tissue evidence="2">Hypocotyl of etiolated seedlings</tissue>
    </source>
</reference>
<evidence type="ECO:0000313" key="2">
    <source>
        <dbReference type="EMBL" id="RZB58796.1"/>
    </source>
</evidence>
<gene>
    <name evidence="2" type="ORF">D0Y65_047064</name>
</gene>
<proteinExistence type="predicted"/>
<evidence type="ECO:0000256" key="1">
    <source>
        <dbReference type="SAM" id="SignalP"/>
    </source>
</evidence>
<comment type="caution">
    <text evidence="2">The sequence shown here is derived from an EMBL/GenBank/DDBJ whole genome shotgun (WGS) entry which is preliminary data.</text>
</comment>